<protein>
    <submittedName>
        <fullName evidence="3">Predicted protein</fullName>
    </submittedName>
</protein>
<name>B0DG15_LACBS</name>
<keyword evidence="1" id="KW-0175">Coiled coil</keyword>
<evidence type="ECO:0000313" key="3">
    <source>
        <dbReference type="EMBL" id="EDR06435.1"/>
    </source>
</evidence>
<keyword evidence="4" id="KW-1185">Reference proteome</keyword>
<feature type="compositionally biased region" description="Basic and acidic residues" evidence="2">
    <location>
        <begin position="146"/>
        <end position="157"/>
    </location>
</feature>
<proteinExistence type="predicted"/>
<dbReference type="RefSeq" id="XP_001882807.1">
    <property type="nucleotide sequence ID" value="XM_001882772.1"/>
</dbReference>
<feature type="region of interest" description="Disordered" evidence="2">
    <location>
        <begin position="296"/>
        <end position="319"/>
    </location>
</feature>
<sequence length="335" mass="37239">MHENTTQVGRSGAGTSLSPQSALLMKFTEVVSRAGSSATIRHDWLGKNKLLPCSNCANKKKSCTTARSPRCKGCQRSKEKCSNYALFLIDHSADALGISREQAAALLLAYRNSKVPIVVKSEENDADERDRDLARQCDEDQDREETEPTHQERVPSQHRRIADRLAFSSINHCVVSLADIKSAQEAMACVNLVELKYLVGADENDEGLKTEIAELQNLVENSRHVKGILAELDAGKELARKERKRRIKVEKDATAKSARIVELENQVAELRGRLSNIEASYKARADHLTQIIQSDLTAHAEEPDKGSETRSRVRRNLGSSEAVRKRIRSVADENS</sequence>
<evidence type="ECO:0000313" key="4">
    <source>
        <dbReference type="Proteomes" id="UP000001194"/>
    </source>
</evidence>
<evidence type="ECO:0000256" key="1">
    <source>
        <dbReference type="SAM" id="Coils"/>
    </source>
</evidence>
<dbReference type="InParanoid" id="B0DG15"/>
<organism evidence="4">
    <name type="scientific">Laccaria bicolor (strain S238N-H82 / ATCC MYA-4686)</name>
    <name type="common">Bicoloured deceiver</name>
    <name type="synonym">Laccaria laccata var. bicolor</name>
    <dbReference type="NCBI Taxonomy" id="486041"/>
    <lineage>
        <taxon>Eukaryota</taxon>
        <taxon>Fungi</taxon>
        <taxon>Dikarya</taxon>
        <taxon>Basidiomycota</taxon>
        <taxon>Agaricomycotina</taxon>
        <taxon>Agaricomycetes</taxon>
        <taxon>Agaricomycetidae</taxon>
        <taxon>Agaricales</taxon>
        <taxon>Agaricineae</taxon>
        <taxon>Hydnangiaceae</taxon>
        <taxon>Laccaria</taxon>
    </lineage>
</organism>
<dbReference type="OrthoDB" id="10465872at2759"/>
<feature type="compositionally biased region" description="Basic and acidic residues" evidence="2">
    <location>
        <begin position="298"/>
        <end position="311"/>
    </location>
</feature>
<feature type="coiled-coil region" evidence="1">
    <location>
        <begin position="253"/>
        <end position="280"/>
    </location>
</feature>
<evidence type="ECO:0000256" key="2">
    <source>
        <dbReference type="SAM" id="MobiDB-lite"/>
    </source>
</evidence>
<dbReference type="Proteomes" id="UP000001194">
    <property type="component" value="Unassembled WGS sequence"/>
</dbReference>
<dbReference type="GeneID" id="6078411"/>
<accession>B0DG15</accession>
<dbReference type="HOGENOM" id="CLU_829156_0_0_1"/>
<reference evidence="3 4" key="1">
    <citation type="journal article" date="2008" name="Nature">
        <title>The genome of Laccaria bicolor provides insights into mycorrhizal symbiosis.</title>
        <authorList>
            <person name="Martin F."/>
            <person name="Aerts A."/>
            <person name="Ahren D."/>
            <person name="Brun A."/>
            <person name="Danchin E.G.J."/>
            <person name="Duchaussoy F."/>
            <person name="Gibon J."/>
            <person name="Kohler A."/>
            <person name="Lindquist E."/>
            <person name="Pereda V."/>
            <person name="Salamov A."/>
            <person name="Shapiro H.J."/>
            <person name="Wuyts J."/>
            <person name="Blaudez D."/>
            <person name="Buee M."/>
            <person name="Brokstein P."/>
            <person name="Canbaeck B."/>
            <person name="Cohen D."/>
            <person name="Courty P.E."/>
            <person name="Coutinho P.M."/>
            <person name="Delaruelle C."/>
            <person name="Detter J.C."/>
            <person name="Deveau A."/>
            <person name="DiFazio S."/>
            <person name="Duplessis S."/>
            <person name="Fraissinet-Tachet L."/>
            <person name="Lucic E."/>
            <person name="Frey-Klett P."/>
            <person name="Fourrey C."/>
            <person name="Feussner I."/>
            <person name="Gay G."/>
            <person name="Grimwood J."/>
            <person name="Hoegger P.J."/>
            <person name="Jain P."/>
            <person name="Kilaru S."/>
            <person name="Labbe J."/>
            <person name="Lin Y.C."/>
            <person name="Legue V."/>
            <person name="Le Tacon F."/>
            <person name="Marmeisse R."/>
            <person name="Melayah D."/>
            <person name="Montanini B."/>
            <person name="Muratet M."/>
            <person name="Nehls U."/>
            <person name="Niculita-Hirzel H."/>
            <person name="Oudot-Le Secq M.P."/>
            <person name="Peter M."/>
            <person name="Quesneville H."/>
            <person name="Rajashekar B."/>
            <person name="Reich M."/>
            <person name="Rouhier N."/>
            <person name="Schmutz J."/>
            <person name="Yin T."/>
            <person name="Chalot M."/>
            <person name="Henrissat B."/>
            <person name="Kuees U."/>
            <person name="Lucas S."/>
            <person name="Van de Peer Y."/>
            <person name="Podila G.K."/>
            <person name="Polle A."/>
            <person name="Pukkila P.J."/>
            <person name="Richardson P.M."/>
            <person name="Rouze P."/>
            <person name="Sanders I.R."/>
            <person name="Stajich J.E."/>
            <person name="Tunlid A."/>
            <person name="Tuskan G."/>
            <person name="Grigoriev I.V."/>
        </authorList>
    </citation>
    <scope>NUCLEOTIDE SEQUENCE [LARGE SCALE GENOMIC DNA]</scope>
    <source>
        <strain evidence="4">S238N-H82 / ATCC MYA-4686</strain>
    </source>
</reference>
<dbReference type="KEGG" id="lbc:LACBIDRAFT_328804"/>
<feature type="region of interest" description="Disordered" evidence="2">
    <location>
        <begin position="137"/>
        <end position="157"/>
    </location>
</feature>
<dbReference type="EMBL" id="DS547108">
    <property type="protein sequence ID" value="EDR06435.1"/>
    <property type="molecule type" value="Genomic_DNA"/>
</dbReference>
<gene>
    <name evidence="3" type="ORF">LACBIDRAFT_328804</name>
</gene>
<dbReference type="AlphaFoldDB" id="B0DG15"/>